<gene>
    <name evidence="3" type="ORF">JTBM06_V1_120007</name>
</gene>
<dbReference type="InterPro" id="IPR010134">
    <property type="entry name" value="PHA_reg_PhaR"/>
</dbReference>
<dbReference type="AlphaFoldDB" id="A0A7D9D1V5"/>
<sequence length="170" mass="19619">MLMNSARIIKKYPNRRLYDTDESRYITLADIKDLVKCKTDFVVIDKKSGDDITRSILLQVISEQEQQGEAIMSQDFLSQVIRSYGKSVPGFLAKYLEQSMKLILMQQQNLRGQVRRVVGVDPFIAVADTAQKNFNRWKSLQDEVFRRFSGISRDEEAPGIRLSSDHKKAR</sequence>
<reference evidence="3" key="1">
    <citation type="submission" date="2019-07" db="EMBL/GenBank/DDBJ databases">
        <authorList>
            <person name="Weber M."/>
            <person name="Kostadinov I."/>
            <person name="Kostadinov D I."/>
        </authorList>
    </citation>
    <scope>NUCLEOTIDE SEQUENCE</scope>
    <source>
        <strain evidence="3">Gfbio:sag-sample-m06:053724c1-46a9-4a36-b237-ea2bf867836b</strain>
    </source>
</reference>
<evidence type="ECO:0000313" key="3">
    <source>
        <dbReference type="EMBL" id="VUX55809.1"/>
    </source>
</evidence>
<dbReference type="GO" id="GO:0006355">
    <property type="term" value="P:regulation of DNA-templated transcription"/>
    <property type="evidence" value="ECO:0007669"/>
    <property type="project" value="InterPro"/>
</dbReference>
<evidence type="ECO:0008006" key="4">
    <source>
        <dbReference type="Google" id="ProtNLM"/>
    </source>
</evidence>
<dbReference type="EMBL" id="LR633967">
    <property type="protein sequence ID" value="VUX55809.1"/>
    <property type="molecule type" value="Genomic_DNA"/>
</dbReference>
<dbReference type="InterPro" id="IPR007897">
    <property type="entry name" value="PHB_accumulat"/>
</dbReference>
<accession>A0A7D9D1V5</accession>
<name>A0A7D9D1V5_9GAMM</name>
<organism evidence="3">
    <name type="scientific">uncultured Woeseiaceae bacterium</name>
    <dbReference type="NCBI Taxonomy" id="1983305"/>
    <lineage>
        <taxon>Bacteria</taxon>
        <taxon>Pseudomonadati</taxon>
        <taxon>Pseudomonadota</taxon>
        <taxon>Gammaproteobacteria</taxon>
        <taxon>Woeseiales</taxon>
        <taxon>Woeseiaceae</taxon>
        <taxon>environmental samples</taxon>
    </lineage>
</organism>
<evidence type="ECO:0000259" key="1">
    <source>
        <dbReference type="Pfam" id="PF05233"/>
    </source>
</evidence>
<proteinExistence type="predicted"/>
<feature type="domain" description="PHB accumulation regulatory" evidence="1">
    <location>
        <begin position="72"/>
        <end position="110"/>
    </location>
</feature>
<protein>
    <recommendedName>
        <fullName evidence="4">Polyhydroxyalkanoate synthesis repressor PhaR</fullName>
    </recommendedName>
</protein>
<dbReference type="InterPro" id="IPR012909">
    <property type="entry name" value="PHA_DNA-bd_N"/>
</dbReference>
<dbReference type="Pfam" id="PF05233">
    <property type="entry name" value="PHB_acc"/>
    <property type="match status" value="1"/>
</dbReference>
<evidence type="ECO:0000259" key="2">
    <source>
        <dbReference type="Pfam" id="PF07879"/>
    </source>
</evidence>
<dbReference type="InterPro" id="IPR018247">
    <property type="entry name" value="EF_Hand_1_Ca_BS"/>
</dbReference>
<dbReference type="PROSITE" id="PS00018">
    <property type="entry name" value="EF_HAND_1"/>
    <property type="match status" value="1"/>
</dbReference>
<dbReference type="NCBIfam" id="TIGR01848">
    <property type="entry name" value="PHA_reg_PhaR"/>
    <property type="match status" value="1"/>
</dbReference>
<feature type="domain" description="PHA accumulation regulator DNA-binding N-terminal" evidence="2">
    <location>
        <begin position="8"/>
        <end position="68"/>
    </location>
</feature>
<dbReference type="Pfam" id="PF07879">
    <property type="entry name" value="PHB_acc_N"/>
    <property type="match status" value="1"/>
</dbReference>